<dbReference type="RefSeq" id="WP_245718666.1">
    <property type="nucleotide sequence ID" value="NZ_FMHV01000002.1"/>
</dbReference>
<keyword evidence="2" id="KW-1185">Reference proteome</keyword>
<evidence type="ECO:0000313" key="2">
    <source>
        <dbReference type="Proteomes" id="UP000199413"/>
    </source>
</evidence>
<evidence type="ECO:0000313" key="1">
    <source>
        <dbReference type="EMBL" id="SCL16466.1"/>
    </source>
</evidence>
<organism evidence="1 2">
    <name type="scientific">Micromonospora rhizosphaerae</name>
    <dbReference type="NCBI Taxonomy" id="568872"/>
    <lineage>
        <taxon>Bacteria</taxon>
        <taxon>Bacillati</taxon>
        <taxon>Actinomycetota</taxon>
        <taxon>Actinomycetes</taxon>
        <taxon>Micromonosporales</taxon>
        <taxon>Micromonosporaceae</taxon>
        <taxon>Micromonospora</taxon>
    </lineage>
</organism>
<proteinExistence type="predicted"/>
<dbReference type="STRING" id="568872.GA0070624_1024"/>
<dbReference type="Proteomes" id="UP000199413">
    <property type="component" value="Unassembled WGS sequence"/>
</dbReference>
<dbReference type="AlphaFoldDB" id="A0A1C6RH55"/>
<accession>A0A1C6RH55</accession>
<sequence>MLGIGKSRDRELDAAVKELAKADTLAFGGVGIAATLLPATEAYRHVERALDEHPEEARKKVDWLLEHGSPAGKAYAATLLERVDAEAGRAAWTRLHDDEGQFTTFSGCIMGRATLREYATERLAGN</sequence>
<dbReference type="EMBL" id="FMHV01000002">
    <property type="protein sequence ID" value="SCL16466.1"/>
    <property type="molecule type" value="Genomic_DNA"/>
</dbReference>
<gene>
    <name evidence="1" type="ORF">GA0070624_1024</name>
</gene>
<protein>
    <submittedName>
        <fullName evidence="1">Uncharacterized protein</fullName>
    </submittedName>
</protein>
<name>A0A1C6RH55_9ACTN</name>
<reference evidence="2" key="1">
    <citation type="submission" date="2016-06" db="EMBL/GenBank/DDBJ databases">
        <authorList>
            <person name="Varghese N."/>
            <person name="Submissions Spin"/>
        </authorList>
    </citation>
    <scope>NUCLEOTIDE SEQUENCE [LARGE SCALE GENOMIC DNA]</scope>
    <source>
        <strain evidence="2">DSM 45431</strain>
    </source>
</reference>